<evidence type="ECO:0000313" key="4">
    <source>
        <dbReference type="EMBL" id="KAK4237964.1"/>
    </source>
</evidence>
<dbReference type="InterPro" id="IPR012338">
    <property type="entry name" value="Beta-lactam/transpept-like"/>
</dbReference>
<dbReference type="Proteomes" id="UP001303760">
    <property type="component" value="Unassembled WGS sequence"/>
</dbReference>
<dbReference type="Gene3D" id="3.40.710.10">
    <property type="entry name" value="DD-peptidase/beta-lactamase superfamily"/>
    <property type="match status" value="2"/>
</dbReference>
<dbReference type="Pfam" id="PF00144">
    <property type="entry name" value="Beta-lactamase"/>
    <property type="match status" value="1"/>
</dbReference>
<dbReference type="InterPro" id="IPR021860">
    <property type="entry name" value="Peptidase_S12_Pab87-rel_C"/>
</dbReference>
<comment type="similarity">
    <text evidence="1">Belongs to the peptidase S12 family.</text>
</comment>
<comment type="caution">
    <text evidence="4">The sequence shown here is derived from an EMBL/GenBank/DDBJ whole genome shotgun (WGS) entry which is preliminary data.</text>
</comment>
<proteinExistence type="inferred from homology"/>
<dbReference type="SUPFAM" id="SSF56601">
    <property type="entry name" value="beta-lactamase/transpeptidase-like"/>
    <property type="match status" value="1"/>
</dbReference>
<feature type="domain" description="Beta-lactamase-related" evidence="2">
    <location>
        <begin position="32"/>
        <end position="352"/>
    </location>
</feature>
<dbReference type="EMBL" id="MU860115">
    <property type="protein sequence ID" value="KAK4237964.1"/>
    <property type="molecule type" value="Genomic_DNA"/>
</dbReference>
<accession>A0AAN7HF82</accession>
<evidence type="ECO:0000259" key="2">
    <source>
        <dbReference type="Pfam" id="PF00144"/>
    </source>
</evidence>
<dbReference type="InterPro" id="IPR050491">
    <property type="entry name" value="AmpC-like"/>
</dbReference>
<reference evidence="4" key="2">
    <citation type="submission" date="2023-05" db="EMBL/GenBank/DDBJ databases">
        <authorList>
            <consortium name="Lawrence Berkeley National Laboratory"/>
            <person name="Steindorff A."/>
            <person name="Hensen N."/>
            <person name="Bonometti L."/>
            <person name="Westerberg I."/>
            <person name="Brannstrom I.O."/>
            <person name="Guillou S."/>
            <person name="Cros-Aarteil S."/>
            <person name="Calhoun S."/>
            <person name="Haridas S."/>
            <person name="Kuo A."/>
            <person name="Mondo S."/>
            <person name="Pangilinan J."/>
            <person name="Riley R."/>
            <person name="Labutti K."/>
            <person name="Andreopoulos B."/>
            <person name="Lipzen A."/>
            <person name="Chen C."/>
            <person name="Yanf M."/>
            <person name="Daum C."/>
            <person name="Ng V."/>
            <person name="Clum A."/>
            <person name="Ohm R."/>
            <person name="Martin F."/>
            <person name="Silar P."/>
            <person name="Natvig D."/>
            <person name="Lalanne C."/>
            <person name="Gautier V."/>
            <person name="Ament-Velasquez S.L."/>
            <person name="Kruys A."/>
            <person name="Hutchinson M.I."/>
            <person name="Powell A.J."/>
            <person name="Barry K."/>
            <person name="Miller A.N."/>
            <person name="Grigoriev I.V."/>
            <person name="Debuchy R."/>
            <person name="Gladieux P."/>
            <person name="Thoren M.H."/>
            <person name="Johannesson H."/>
        </authorList>
    </citation>
    <scope>NUCLEOTIDE SEQUENCE</scope>
    <source>
        <strain evidence="4">CBS 532.94</strain>
    </source>
</reference>
<evidence type="ECO:0000259" key="3">
    <source>
        <dbReference type="Pfam" id="PF11954"/>
    </source>
</evidence>
<keyword evidence="5" id="KW-1185">Reference proteome</keyword>
<sequence>MGSLLSRPPGYRTQKAHKVFCRLHRSWNTIEKILSITGTPSLSLRVICSGKAIYTAHHGFRDVEHQLAPDNDTLHNINSMSKALISVLAAVIADTGGISLDEPIATCLPDFSFRDKGLAHQITILDLLFSSDAWRMFASLEQVAPMLVGHILEKVAGQNLDELLQLHIFKPLGMTRTGTAWDPADHNQASSYMVLSDISPFEIPHPQLGPGSVMEAAGGIKSTLADLSRFYVAFLSAVMDEFGQARDGRTTHPIPPPIFRNCRELVTHRSTIPPATLREQGYGMGWARAQLPGPIGRVGFNPGIAEPPDIAKGAPSTLVLYHNGSMPGSTRCVCLVPDEEVVIIALQNSTAAIDTADTVCQLVLELLLNPTHPIDFVSHTRKLSGEALCLQSRVGAALLSRRRPGRKPSRALEAYAGVYWNYMRTFSIEILADGRKLRMRLQRRASEEFWLSHYEDDTFSWWMPHDEIMRRGRYVGYGPKHYLISFSVPVTGEVDSLRWAWDTTREEVPEVFTKENGPHKTCSDSFSAPAER</sequence>
<reference evidence="4" key="1">
    <citation type="journal article" date="2023" name="Mol. Phylogenet. Evol.">
        <title>Genome-scale phylogeny and comparative genomics of the fungal order Sordariales.</title>
        <authorList>
            <person name="Hensen N."/>
            <person name="Bonometti L."/>
            <person name="Westerberg I."/>
            <person name="Brannstrom I.O."/>
            <person name="Guillou S."/>
            <person name="Cros-Aarteil S."/>
            <person name="Calhoun S."/>
            <person name="Haridas S."/>
            <person name="Kuo A."/>
            <person name="Mondo S."/>
            <person name="Pangilinan J."/>
            <person name="Riley R."/>
            <person name="LaButti K."/>
            <person name="Andreopoulos B."/>
            <person name="Lipzen A."/>
            <person name="Chen C."/>
            <person name="Yan M."/>
            <person name="Daum C."/>
            <person name="Ng V."/>
            <person name="Clum A."/>
            <person name="Steindorff A."/>
            <person name="Ohm R.A."/>
            <person name="Martin F."/>
            <person name="Silar P."/>
            <person name="Natvig D.O."/>
            <person name="Lalanne C."/>
            <person name="Gautier V."/>
            <person name="Ament-Velasquez S.L."/>
            <person name="Kruys A."/>
            <person name="Hutchinson M.I."/>
            <person name="Powell A.J."/>
            <person name="Barry K."/>
            <person name="Miller A.N."/>
            <person name="Grigoriev I.V."/>
            <person name="Debuchy R."/>
            <person name="Gladieux P."/>
            <person name="Hiltunen Thoren M."/>
            <person name="Johannesson H."/>
        </authorList>
    </citation>
    <scope>NUCLEOTIDE SEQUENCE</scope>
    <source>
        <strain evidence="4">CBS 532.94</strain>
    </source>
</reference>
<dbReference type="AlphaFoldDB" id="A0AAN7HF82"/>
<gene>
    <name evidence="4" type="ORF">C8A03DRAFT_44250</name>
</gene>
<dbReference type="PANTHER" id="PTHR46825:SF9">
    <property type="entry name" value="BETA-LACTAMASE-RELATED DOMAIN-CONTAINING PROTEIN"/>
    <property type="match status" value="1"/>
</dbReference>
<evidence type="ECO:0000256" key="1">
    <source>
        <dbReference type="ARBA" id="ARBA00038215"/>
    </source>
</evidence>
<dbReference type="InterPro" id="IPR001466">
    <property type="entry name" value="Beta-lactam-related"/>
</dbReference>
<dbReference type="Pfam" id="PF11954">
    <property type="entry name" value="DUF3471"/>
    <property type="match status" value="1"/>
</dbReference>
<dbReference type="PANTHER" id="PTHR46825">
    <property type="entry name" value="D-ALANYL-D-ALANINE-CARBOXYPEPTIDASE/ENDOPEPTIDASE AMPH"/>
    <property type="match status" value="1"/>
</dbReference>
<protein>
    <submittedName>
        <fullName evidence="4">Beta-lactamase/transpeptidase-like protein</fullName>
    </submittedName>
</protein>
<dbReference type="Gene3D" id="2.40.128.600">
    <property type="match status" value="1"/>
</dbReference>
<name>A0AAN7HF82_9PEZI</name>
<feature type="domain" description="Peptidase S12 Pab87-related C-terminal" evidence="3">
    <location>
        <begin position="402"/>
        <end position="507"/>
    </location>
</feature>
<organism evidence="4 5">
    <name type="scientific">Achaetomium macrosporum</name>
    <dbReference type="NCBI Taxonomy" id="79813"/>
    <lineage>
        <taxon>Eukaryota</taxon>
        <taxon>Fungi</taxon>
        <taxon>Dikarya</taxon>
        <taxon>Ascomycota</taxon>
        <taxon>Pezizomycotina</taxon>
        <taxon>Sordariomycetes</taxon>
        <taxon>Sordariomycetidae</taxon>
        <taxon>Sordariales</taxon>
        <taxon>Chaetomiaceae</taxon>
        <taxon>Achaetomium</taxon>
    </lineage>
</organism>
<evidence type="ECO:0000313" key="5">
    <source>
        <dbReference type="Proteomes" id="UP001303760"/>
    </source>
</evidence>